<dbReference type="EC" id="1.2.1.16" evidence="8"/>
<dbReference type="PANTHER" id="PTHR43353">
    <property type="entry name" value="SUCCINATE-SEMIALDEHYDE DEHYDROGENASE, MITOCHONDRIAL"/>
    <property type="match status" value="1"/>
</dbReference>
<evidence type="ECO:0000256" key="6">
    <source>
        <dbReference type="PROSITE-ProRule" id="PRU10007"/>
    </source>
</evidence>
<dbReference type="InterPro" id="IPR016161">
    <property type="entry name" value="Ald_DH/histidinol_DH"/>
</dbReference>
<dbReference type="GO" id="GO:0036243">
    <property type="term" value="F:succinate-semialdehyde dehydrogenase (NADP+) activity"/>
    <property type="evidence" value="ECO:0007669"/>
    <property type="project" value="RHEA"/>
</dbReference>
<keyword evidence="11" id="KW-1185">Reference proteome</keyword>
<dbReference type="OrthoDB" id="310895at2759"/>
<dbReference type="GO" id="GO:0009450">
    <property type="term" value="P:gamma-aminobutyric acid catabolic process"/>
    <property type="evidence" value="ECO:0007669"/>
    <property type="project" value="UniProtKB-UniPathway"/>
</dbReference>
<comment type="similarity">
    <text evidence="2 7">Belongs to the aldehyde dehydrogenase family.</text>
</comment>
<evidence type="ECO:0000256" key="7">
    <source>
        <dbReference type="RuleBase" id="RU003345"/>
    </source>
</evidence>
<comment type="pathway">
    <text evidence="1 8">Amino-acid degradation; 4-aminobutanoate degradation.</text>
</comment>
<dbReference type="Pfam" id="PF00171">
    <property type="entry name" value="Aldedh"/>
    <property type="match status" value="1"/>
</dbReference>
<proteinExistence type="inferred from homology"/>
<dbReference type="FunFam" id="3.40.605.10:FF:000005">
    <property type="entry name" value="Succinate-semialdehyde dehydrogenase I"/>
    <property type="match status" value="1"/>
</dbReference>
<evidence type="ECO:0000256" key="5">
    <source>
        <dbReference type="ARBA" id="ARBA00052698"/>
    </source>
</evidence>
<protein>
    <recommendedName>
        <fullName evidence="8">Succinate-semialdehyde dehydrogenase</fullName>
        <ecNumber evidence="8">1.2.1.16</ecNumber>
    </recommendedName>
</protein>
<evidence type="ECO:0000256" key="8">
    <source>
        <dbReference type="RuleBase" id="RU365091"/>
    </source>
</evidence>
<dbReference type="InterPro" id="IPR029510">
    <property type="entry name" value="Ald_DH_CS_GLU"/>
</dbReference>
<feature type="domain" description="Aldehyde dehydrogenase" evidence="9">
    <location>
        <begin position="29"/>
        <end position="491"/>
    </location>
</feature>
<accession>A0A4P9XNW6</accession>
<name>A0A4P9XNW6_9FUNG</name>
<dbReference type="InterPro" id="IPR015590">
    <property type="entry name" value="Aldehyde_DH_dom"/>
</dbReference>
<comment type="catalytic activity">
    <reaction evidence="4 8">
        <text>succinate semialdehyde + NADP(+) + H2O = succinate + NADPH + 2 H(+)</text>
        <dbReference type="Rhea" id="RHEA:13213"/>
        <dbReference type="ChEBI" id="CHEBI:15377"/>
        <dbReference type="ChEBI" id="CHEBI:15378"/>
        <dbReference type="ChEBI" id="CHEBI:30031"/>
        <dbReference type="ChEBI" id="CHEBI:57706"/>
        <dbReference type="ChEBI" id="CHEBI:57783"/>
        <dbReference type="ChEBI" id="CHEBI:58349"/>
        <dbReference type="EC" id="1.2.1.16"/>
    </reaction>
</comment>
<dbReference type="FunFam" id="3.40.309.10:FF:000004">
    <property type="entry name" value="Succinate-semialdehyde dehydrogenase I"/>
    <property type="match status" value="1"/>
</dbReference>
<dbReference type="InterPro" id="IPR016162">
    <property type="entry name" value="Ald_DH_N"/>
</dbReference>
<evidence type="ECO:0000256" key="2">
    <source>
        <dbReference type="ARBA" id="ARBA00009986"/>
    </source>
</evidence>
<dbReference type="UniPathway" id="UPA00733"/>
<keyword evidence="3 7" id="KW-0560">Oxidoreductase</keyword>
<evidence type="ECO:0000256" key="1">
    <source>
        <dbReference type="ARBA" id="ARBA00005176"/>
    </source>
</evidence>
<reference evidence="11" key="1">
    <citation type="journal article" date="2018" name="Nat. Microbiol.">
        <title>Leveraging single-cell genomics to expand the fungal tree of life.</title>
        <authorList>
            <person name="Ahrendt S.R."/>
            <person name="Quandt C.A."/>
            <person name="Ciobanu D."/>
            <person name="Clum A."/>
            <person name="Salamov A."/>
            <person name="Andreopoulos B."/>
            <person name="Cheng J.F."/>
            <person name="Woyke T."/>
            <person name="Pelin A."/>
            <person name="Henrissat B."/>
            <person name="Reynolds N.K."/>
            <person name="Benny G.L."/>
            <person name="Smith M.E."/>
            <person name="James T.Y."/>
            <person name="Grigoriev I.V."/>
        </authorList>
    </citation>
    <scope>NUCLEOTIDE SEQUENCE [LARGE SCALE GENOMIC DNA]</scope>
    <source>
        <strain evidence="11">RSA 1356</strain>
    </source>
</reference>
<gene>
    <name evidence="10" type="ORF">THASP1DRAFT_30524</name>
</gene>
<dbReference type="CDD" id="cd07103">
    <property type="entry name" value="ALDH_F5_SSADH_GabD"/>
    <property type="match status" value="1"/>
</dbReference>
<dbReference type="Gene3D" id="3.40.309.10">
    <property type="entry name" value="Aldehyde Dehydrogenase, Chain A, domain 2"/>
    <property type="match status" value="1"/>
</dbReference>
<organism evidence="10 11">
    <name type="scientific">Thamnocephalis sphaerospora</name>
    <dbReference type="NCBI Taxonomy" id="78915"/>
    <lineage>
        <taxon>Eukaryota</taxon>
        <taxon>Fungi</taxon>
        <taxon>Fungi incertae sedis</taxon>
        <taxon>Zoopagomycota</taxon>
        <taxon>Zoopagomycotina</taxon>
        <taxon>Zoopagomycetes</taxon>
        <taxon>Zoopagales</taxon>
        <taxon>Sigmoideomycetaceae</taxon>
        <taxon>Thamnocephalis</taxon>
    </lineage>
</organism>
<dbReference type="InterPro" id="IPR050740">
    <property type="entry name" value="Aldehyde_DH_Superfamily"/>
</dbReference>
<dbReference type="STRING" id="78915.A0A4P9XNW6"/>
<feature type="active site" evidence="6">
    <location>
        <position position="267"/>
    </location>
</feature>
<sequence>MPISLKHPSASKLKDHELFRTKAFIDGKWVSANDGAKVAVIDPATGKEIGTVPEMGVEETRAAISAASRALVDWRKTTCNERYDILIEWAQLISRHKEDLALLLTMENGKPLNQSISEIEYAQSFAQWFAEEAKRIYGEVIQSPLRNQRFMMIKQPVGVCSMVTPWNFPSAMITRKMGAALAAGCTVVLKPAAETPYSALALCELATRAGIPKGVVNIVTTDKHVAEVGLEMCTNDLVRKVSFTGSTNVGKLILKQCADGVKRVSLELGGNAPYIVFDDADLESAVEGIMTAKIINAGQVCTAPNRIYVQSGIYDRFSERLAERMRTLHIGSGLEEGVHVGPVITERARTKVHRHVEDAVTRGARVMVGGAEHRPAEGFFIKPTLISDLTDDALVANEETFGPLVAMRRFTTEEEVADLANRTKYGLAGYVFTRDVGRVFRMSESIEAGMICVNSGQLLASEAMPFGGIKESGIGREGSKHGIEEYVDEKLIAIGF</sequence>
<dbReference type="SUPFAM" id="SSF53720">
    <property type="entry name" value="ALDH-like"/>
    <property type="match status" value="1"/>
</dbReference>
<dbReference type="NCBIfam" id="TIGR01780">
    <property type="entry name" value="SSADH"/>
    <property type="match status" value="1"/>
</dbReference>
<dbReference type="GO" id="GO:0004777">
    <property type="term" value="F:succinate-semialdehyde dehydrogenase (NAD+) activity"/>
    <property type="evidence" value="ECO:0007669"/>
    <property type="project" value="UniProtKB-UniRule"/>
</dbReference>
<dbReference type="EMBL" id="KZ992688">
    <property type="protein sequence ID" value="RKP07664.1"/>
    <property type="molecule type" value="Genomic_DNA"/>
</dbReference>
<evidence type="ECO:0000313" key="11">
    <source>
        <dbReference type="Proteomes" id="UP000271241"/>
    </source>
</evidence>
<dbReference type="PANTHER" id="PTHR43353:SF5">
    <property type="entry name" value="SUCCINATE-SEMIALDEHYDE DEHYDROGENASE, MITOCHONDRIAL"/>
    <property type="match status" value="1"/>
</dbReference>
<dbReference type="PROSITE" id="PS00687">
    <property type="entry name" value="ALDEHYDE_DEHYDR_GLU"/>
    <property type="match status" value="1"/>
</dbReference>
<evidence type="ECO:0000256" key="4">
    <source>
        <dbReference type="ARBA" id="ARBA00050387"/>
    </source>
</evidence>
<evidence type="ECO:0000256" key="3">
    <source>
        <dbReference type="ARBA" id="ARBA00023002"/>
    </source>
</evidence>
<comment type="catalytic activity">
    <reaction evidence="5 8">
        <text>succinate semialdehyde + NAD(+) + H2O = succinate + NADH + 2 H(+)</text>
        <dbReference type="Rhea" id="RHEA:13217"/>
        <dbReference type="ChEBI" id="CHEBI:15377"/>
        <dbReference type="ChEBI" id="CHEBI:15378"/>
        <dbReference type="ChEBI" id="CHEBI:30031"/>
        <dbReference type="ChEBI" id="CHEBI:57540"/>
        <dbReference type="ChEBI" id="CHEBI:57706"/>
        <dbReference type="ChEBI" id="CHEBI:57945"/>
        <dbReference type="EC" id="1.2.1.16"/>
    </reaction>
</comment>
<dbReference type="InterPro" id="IPR016163">
    <property type="entry name" value="Ald_DH_C"/>
</dbReference>
<evidence type="ECO:0000313" key="10">
    <source>
        <dbReference type="EMBL" id="RKP07664.1"/>
    </source>
</evidence>
<dbReference type="Proteomes" id="UP000271241">
    <property type="component" value="Unassembled WGS sequence"/>
</dbReference>
<evidence type="ECO:0000259" key="9">
    <source>
        <dbReference type="Pfam" id="PF00171"/>
    </source>
</evidence>
<dbReference type="Gene3D" id="3.40.605.10">
    <property type="entry name" value="Aldehyde Dehydrogenase, Chain A, domain 1"/>
    <property type="match status" value="1"/>
</dbReference>
<dbReference type="AlphaFoldDB" id="A0A4P9XNW6"/>
<dbReference type="InterPro" id="IPR010102">
    <property type="entry name" value="Succ_semiAld_DH"/>
</dbReference>